<name>A0ABS9A787_9GAMM</name>
<organism evidence="1 2">
    <name type="scientific">Billgrantia ethanolica</name>
    <dbReference type="NCBI Taxonomy" id="2733486"/>
    <lineage>
        <taxon>Bacteria</taxon>
        <taxon>Pseudomonadati</taxon>
        <taxon>Pseudomonadota</taxon>
        <taxon>Gammaproteobacteria</taxon>
        <taxon>Oceanospirillales</taxon>
        <taxon>Halomonadaceae</taxon>
        <taxon>Billgrantia</taxon>
    </lineage>
</organism>
<dbReference type="Proteomes" id="UP001320168">
    <property type="component" value="Unassembled WGS sequence"/>
</dbReference>
<accession>A0ABS9A787</accession>
<reference evidence="1 2" key="1">
    <citation type="journal article" date="2021" name="Front. Microbiol.">
        <title>Aerobic Denitrification and Heterotrophic Sulfur Oxidation in the Genus Halomonas Revealed by Six Novel Species Characterizations and Genome-Based Analysis.</title>
        <authorList>
            <person name="Wang L."/>
            <person name="Shao Z."/>
        </authorList>
    </citation>
    <scope>NUCLEOTIDE SEQUENCE [LARGE SCALE GENOMIC DNA]</scope>
    <source>
        <strain evidence="1 2">MCCC 1A11081</strain>
    </source>
</reference>
<comment type="caution">
    <text evidence="1">The sequence shown here is derived from an EMBL/GenBank/DDBJ whole genome shotgun (WGS) entry which is preliminary data.</text>
</comment>
<gene>
    <name evidence="1" type="ORF">HOP53_17620</name>
</gene>
<sequence length="221" mass="25304">MRIEVQLIRLWVIRKVEKCGFHLQSMKRFRPVDARSYEGNPLMLSYRHPGRRLLLDAPVARGFGLLNYPFDRPRPLAGVIPRALANPGQERALIRAALEGFYHGWQPRSAAEFFGLDSGEAAELDALPTWLSPWPWDPLTLEQKRIQRRRAEERENARVLGKELGLEAGWKFCGPVSELKLHVEVERLARLVESIRTHGVRRHDGTDGDIRALVLSHPDGR</sequence>
<keyword evidence="2" id="KW-1185">Reference proteome</keyword>
<evidence type="ECO:0000313" key="2">
    <source>
        <dbReference type="Proteomes" id="UP001320168"/>
    </source>
</evidence>
<protein>
    <submittedName>
        <fullName evidence="1">Uncharacterized protein</fullName>
    </submittedName>
</protein>
<dbReference type="EMBL" id="JABFTX010000004">
    <property type="protein sequence ID" value="MCE8004651.1"/>
    <property type="molecule type" value="Genomic_DNA"/>
</dbReference>
<dbReference type="RefSeq" id="WP_234271244.1">
    <property type="nucleotide sequence ID" value="NZ_JABFTX010000004.1"/>
</dbReference>
<evidence type="ECO:0000313" key="1">
    <source>
        <dbReference type="EMBL" id="MCE8004651.1"/>
    </source>
</evidence>
<proteinExistence type="predicted"/>